<evidence type="ECO:0000256" key="3">
    <source>
        <dbReference type="ARBA" id="ARBA00022448"/>
    </source>
</evidence>
<evidence type="ECO:0000259" key="10">
    <source>
        <dbReference type="PROSITE" id="PS50928"/>
    </source>
</evidence>
<evidence type="ECO:0000256" key="8">
    <source>
        <dbReference type="ARBA" id="ARBA00023136"/>
    </source>
</evidence>
<dbReference type="GO" id="GO:0043190">
    <property type="term" value="C:ATP-binding cassette (ABC) transporter complex"/>
    <property type="evidence" value="ECO:0007669"/>
    <property type="project" value="InterPro"/>
</dbReference>
<dbReference type="AlphaFoldDB" id="A0A2U2DNF7"/>
<dbReference type="Proteomes" id="UP000245252">
    <property type="component" value="Unassembled WGS sequence"/>
</dbReference>
<evidence type="ECO:0000256" key="7">
    <source>
        <dbReference type="ARBA" id="ARBA00022989"/>
    </source>
</evidence>
<dbReference type="PANTHER" id="PTHR30614">
    <property type="entry name" value="MEMBRANE COMPONENT OF AMINO ACID ABC TRANSPORTER"/>
    <property type="match status" value="1"/>
</dbReference>
<proteinExistence type="inferred from homology"/>
<dbReference type="OrthoDB" id="4404959at2"/>
<feature type="transmembrane region" description="Helical" evidence="9">
    <location>
        <begin position="197"/>
        <end position="219"/>
    </location>
</feature>
<protein>
    <submittedName>
        <fullName evidence="11">ABC transporter permease</fullName>
    </submittedName>
</protein>
<comment type="subcellular location">
    <subcellularLocation>
        <location evidence="1">Cell inner membrane</location>
        <topology evidence="1">Multi-pass membrane protein</topology>
    </subcellularLocation>
    <subcellularLocation>
        <location evidence="9">Cell membrane</location>
        <topology evidence="9">Multi-pass membrane protein</topology>
    </subcellularLocation>
</comment>
<feature type="transmembrane region" description="Helical" evidence="9">
    <location>
        <begin position="20"/>
        <end position="44"/>
    </location>
</feature>
<dbReference type="InterPro" id="IPR043429">
    <property type="entry name" value="ArtM/GltK/GlnP/TcyL/YhdX-like"/>
</dbReference>
<dbReference type="GO" id="GO:0022857">
    <property type="term" value="F:transmembrane transporter activity"/>
    <property type="evidence" value="ECO:0007669"/>
    <property type="project" value="InterPro"/>
</dbReference>
<dbReference type="EMBL" id="QFBC01000008">
    <property type="protein sequence ID" value="PWE54831.1"/>
    <property type="molecule type" value="Genomic_DNA"/>
</dbReference>
<comment type="caution">
    <text evidence="11">The sequence shown here is derived from an EMBL/GenBank/DDBJ whole genome shotgun (WGS) entry which is preliminary data.</text>
</comment>
<evidence type="ECO:0000256" key="9">
    <source>
        <dbReference type="RuleBase" id="RU363032"/>
    </source>
</evidence>
<dbReference type="PANTHER" id="PTHR30614:SF10">
    <property type="entry name" value="ARGININE ABC TRANSPORTER PERMEASE PROTEIN ARTM"/>
    <property type="match status" value="1"/>
</dbReference>
<keyword evidence="12" id="KW-1185">Reference proteome</keyword>
<evidence type="ECO:0000256" key="4">
    <source>
        <dbReference type="ARBA" id="ARBA00022475"/>
    </source>
</evidence>
<dbReference type="Gene3D" id="1.10.3720.10">
    <property type="entry name" value="MetI-like"/>
    <property type="match status" value="1"/>
</dbReference>
<keyword evidence="3 9" id="KW-0813">Transport</keyword>
<name>A0A2U2DNF7_9HYPH</name>
<organism evidence="11 12">
    <name type="scientific">Metarhizobium album</name>
    <dbReference type="NCBI Taxonomy" id="2182425"/>
    <lineage>
        <taxon>Bacteria</taxon>
        <taxon>Pseudomonadati</taxon>
        <taxon>Pseudomonadota</taxon>
        <taxon>Alphaproteobacteria</taxon>
        <taxon>Hyphomicrobiales</taxon>
        <taxon>Rhizobiaceae</taxon>
        <taxon>Metarhizobium</taxon>
    </lineage>
</organism>
<dbReference type="NCBIfam" id="TIGR01726">
    <property type="entry name" value="HEQRo_perm_3TM"/>
    <property type="match status" value="1"/>
</dbReference>
<sequence>MIDLAFLRETFATLVSGVPLTLQLAALSSLLGAIFALLLVWAQVALPSTLGRVARFYIFAFRGTPLLVQLFLIYYGLSQFRPTLSALGLWGLLRDPYWCAVLALMFNTAAYCAEIFRGGLQAVPAGQVEAARAAGFSGFLLFRRIVFPIALRQALPGYGNELVLMVKATSLASTVTLMEITGLAAKAISQSYRAIEVFLVAGALYLVLNVVLVQALGLLERRLMRHLAR</sequence>
<dbReference type="GO" id="GO:0006865">
    <property type="term" value="P:amino acid transport"/>
    <property type="evidence" value="ECO:0007669"/>
    <property type="project" value="TreeGrafter"/>
</dbReference>
<dbReference type="PROSITE" id="PS50928">
    <property type="entry name" value="ABC_TM1"/>
    <property type="match status" value="1"/>
</dbReference>
<evidence type="ECO:0000256" key="1">
    <source>
        <dbReference type="ARBA" id="ARBA00004429"/>
    </source>
</evidence>
<feature type="transmembrane region" description="Helical" evidence="9">
    <location>
        <begin position="56"/>
        <end position="77"/>
    </location>
</feature>
<dbReference type="CDD" id="cd06261">
    <property type="entry name" value="TM_PBP2"/>
    <property type="match status" value="1"/>
</dbReference>
<keyword evidence="6 9" id="KW-0812">Transmembrane</keyword>
<dbReference type="InterPro" id="IPR000515">
    <property type="entry name" value="MetI-like"/>
</dbReference>
<feature type="domain" description="ABC transmembrane type-1" evidence="10">
    <location>
        <begin position="18"/>
        <end position="217"/>
    </location>
</feature>
<dbReference type="SUPFAM" id="SSF161098">
    <property type="entry name" value="MetI-like"/>
    <property type="match status" value="1"/>
</dbReference>
<keyword evidence="4" id="KW-1003">Cell membrane</keyword>
<evidence type="ECO:0000313" key="11">
    <source>
        <dbReference type="EMBL" id="PWE54831.1"/>
    </source>
</evidence>
<keyword evidence="5" id="KW-0997">Cell inner membrane</keyword>
<evidence type="ECO:0000256" key="6">
    <source>
        <dbReference type="ARBA" id="ARBA00022692"/>
    </source>
</evidence>
<keyword evidence="8 9" id="KW-0472">Membrane</keyword>
<dbReference type="Pfam" id="PF00528">
    <property type="entry name" value="BPD_transp_1"/>
    <property type="match status" value="1"/>
</dbReference>
<comment type="similarity">
    <text evidence="2">Belongs to the binding-protein-dependent transport system permease family. HisMQ subfamily.</text>
</comment>
<feature type="transmembrane region" description="Helical" evidence="9">
    <location>
        <begin position="97"/>
        <end position="116"/>
    </location>
</feature>
<evidence type="ECO:0000256" key="5">
    <source>
        <dbReference type="ARBA" id="ARBA00022519"/>
    </source>
</evidence>
<reference evidence="11 12" key="1">
    <citation type="submission" date="2018-05" db="EMBL/GenBank/DDBJ databases">
        <title>The draft genome of strain NS-104.</title>
        <authorList>
            <person name="Hang P."/>
            <person name="Jiang J."/>
        </authorList>
    </citation>
    <scope>NUCLEOTIDE SEQUENCE [LARGE SCALE GENOMIC DNA]</scope>
    <source>
        <strain evidence="11 12">NS-104</strain>
    </source>
</reference>
<dbReference type="InterPro" id="IPR035906">
    <property type="entry name" value="MetI-like_sf"/>
</dbReference>
<dbReference type="InterPro" id="IPR010065">
    <property type="entry name" value="AA_ABC_transptr_permease_3TM"/>
</dbReference>
<dbReference type="RefSeq" id="WP_109459631.1">
    <property type="nucleotide sequence ID" value="NZ_QFBC01000008.1"/>
</dbReference>
<keyword evidence="7 9" id="KW-1133">Transmembrane helix</keyword>
<evidence type="ECO:0000313" key="12">
    <source>
        <dbReference type="Proteomes" id="UP000245252"/>
    </source>
</evidence>
<gene>
    <name evidence="11" type="ORF">DEM27_17955</name>
</gene>
<evidence type="ECO:0000256" key="2">
    <source>
        <dbReference type="ARBA" id="ARBA00010072"/>
    </source>
</evidence>
<accession>A0A2U2DNF7</accession>
<feature type="transmembrane region" description="Helical" evidence="9">
    <location>
        <begin position="162"/>
        <end position="185"/>
    </location>
</feature>